<name>A0ABU9XWB2_9SPHN</name>
<evidence type="ECO:0000313" key="1">
    <source>
        <dbReference type="EMBL" id="MEN2787856.1"/>
    </source>
</evidence>
<keyword evidence="2" id="KW-1185">Reference proteome</keyword>
<gene>
    <name evidence="1" type="ORF">ABC969_15690</name>
</gene>
<dbReference type="Pfam" id="PF20901">
    <property type="entry name" value="Sf6_terminase"/>
    <property type="match status" value="1"/>
</dbReference>
<evidence type="ECO:0008006" key="3">
    <source>
        <dbReference type="Google" id="ProtNLM"/>
    </source>
</evidence>
<organism evidence="1 2">
    <name type="scientific">Sphingomonas qilianensis</name>
    <dbReference type="NCBI Taxonomy" id="1736690"/>
    <lineage>
        <taxon>Bacteria</taxon>
        <taxon>Pseudomonadati</taxon>
        <taxon>Pseudomonadota</taxon>
        <taxon>Alphaproteobacteria</taxon>
        <taxon>Sphingomonadales</taxon>
        <taxon>Sphingomonadaceae</taxon>
        <taxon>Sphingomonas</taxon>
    </lineage>
</organism>
<reference evidence="1 2" key="1">
    <citation type="submission" date="2024-05" db="EMBL/GenBank/DDBJ databases">
        <authorList>
            <person name="Liu Q."/>
            <person name="Xin Y.-H."/>
        </authorList>
    </citation>
    <scope>NUCLEOTIDE SEQUENCE [LARGE SCALE GENOMIC DNA]</scope>
    <source>
        <strain evidence="1 2">CGMCC 1.15349</strain>
    </source>
</reference>
<sequence>MTDDETRAALQATICERLADGLSLREICRGEGMPGKSTVMRWLAADEAFRGQYATARFLQADALADEVLEISDDGRNDWMERFEGDKRGPGYDLNGEHVQRSKLRVDSRKWLAGKIAPKKYGDAALLKLGGHDGGEMGGGEISAAVAGLASLAASLLTKGN</sequence>
<comment type="caution">
    <text evidence="1">The sequence shown here is derived from an EMBL/GenBank/DDBJ whole genome shotgun (WGS) entry which is preliminary data.</text>
</comment>
<proteinExistence type="predicted"/>
<protein>
    <recommendedName>
        <fullName evidence="3">Terminase small subunit protein</fullName>
    </recommendedName>
</protein>
<evidence type="ECO:0000313" key="2">
    <source>
        <dbReference type="Proteomes" id="UP001404104"/>
    </source>
</evidence>
<dbReference type="Proteomes" id="UP001404104">
    <property type="component" value="Unassembled WGS sequence"/>
</dbReference>
<dbReference type="RefSeq" id="WP_345866108.1">
    <property type="nucleotide sequence ID" value="NZ_JBDIMF010000008.1"/>
</dbReference>
<dbReference type="Gene3D" id="1.10.10.60">
    <property type="entry name" value="Homeodomain-like"/>
    <property type="match status" value="1"/>
</dbReference>
<dbReference type="InterPro" id="IPR048683">
    <property type="entry name" value="Sf6_terminase"/>
</dbReference>
<accession>A0ABU9XWB2</accession>
<dbReference type="EMBL" id="JBDIMF010000008">
    <property type="protein sequence ID" value="MEN2787856.1"/>
    <property type="molecule type" value="Genomic_DNA"/>
</dbReference>